<dbReference type="InterPro" id="IPR013670">
    <property type="entry name" value="EcoEI_R_C_dom"/>
</dbReference>
<dbReference type="Gene3D" id="3.40.50.300">
    <property type="entry name" value="P-loop containing nucleotide triphosphate hydrolases"/>
    <property type="match status" value="2"/>
</dbReference>
<comment type="caution">
    <text evidence="4">The sequence shown here is derived from an EMBL/GenBank/DDBJ whole genome shotgun (WGS) entry which is preliminary data.</text>
</comment>
<dbReference type="Pfam" id="PF00271">
    <property type="entry name" value="Helicase_C"/>
    <property type="match status" value="1"/>
</dbReference>
<dbReference type="PANTHER" id="PTHR47396">
    <property type="entry name" value="TYPE I RESTRICTION ENZYME ECOKI R PROTEIN"/>
    <property type="match status" value="1"/>
</dbReference>
<dbReference type="InterPro" id="IPR007409">
    <property type="entry name" value="Restrct_endonuc_type1_HsdR_N"/>
</dbReference>
<organism evidence="4 5">
    <name type="scientific">Alishewanella maricola</name>
    <dbReference type="NCBI Taxonomy" id="2795740"/>
    <lineage>
        <taxon>Bacteria</taxon>
        <taxon>Pseudomonadati</taxon>
        <taxon>Pseudomonadota</taxon>
        <taxon>Gammaproteobacteria</taxon>
        <taxon>Alteromonadales</taxon>
        <taxon>Alteromonadaceae</taxon>
        <taxon>Alishewanella</taxon>
    </lineage>
</organism>
<dbReference type="Pfam" id="PF04851">
    <property type="entry name" value="ResIII"/>
    <property type="match status" value="1"/>
</dbReference>
<keyword evidence="1" id="KW-0175">Coiled coil</keyword>
<evidence type="ECO:0000313" key="4">
    <source>
        <dbReference type="EMBL" id="MCB5226645.1"/>
    </source>
</evidence>
<dbReference type="Pfam" id="PF08463">
    <property type="entry name" value="EcoEI_R_C"/>
    <property type="match status" value="1"/>
</dbReference>
<accession>A0ABS8C2W0</accession>
<dbReference type="CDD" id="cd18799">
    <property type="entry name" value="SF2_C_EcoAI-like"/>
    <property type="match status" value="1"/>
</dbReference>
<dbReference type="Proteomes" id="UP000633814">
    <property type="component" value="Unassembled WGS sequence"/>
</dbReference>
<feature type="domain" description="Helicase C-terminal" evidence="3">
    <location>
        <begin position="613"/>
        <end position="785"/>
    </location>
</feature>
<dbReference type="InterPro" id="IPR006935">
    <property type="entry name" value="Helicase/UvrB_N"/>
</dbReference>
<sequence length="1141" mass="129167">MSFKHLEALPELYQLAAFAQDYACSDPQSALVKMRCLMEKIVGVIYTKLQLPVYPNANIVDKINADSFTSVVPSPIIDKLHAIRKSGNRAAHEGRVSQQEAVWILQECYFVSGYFYVAYCGGNANNLPEFIAPDCTKLAGQSDTQFARENKQLQSKLAEHEIRLKQALDELKTAEAAQLKAQQEAANLKQAINDGAVAQAKAGYASMSGFNFNEAQTRARIIDMDLRAAGWDVSLDETSTEQVRKEFAVDGQPTATGKGYVDYVLFDDDELPLAVIEAKRTRESVEKGRQQAILYANALEKRYGRRPVIFYTNGYDIRLLDDAQGYNSRKVYGYYSKDSLQYLIKQRSLKKDLNKTPIDTKVAGRLYQMESITRVCERFADKHRKALVVQATGTGKTRVSIALAKRMLDAGWAKRVLFLCDRKELRKQAGNAFNEHTKEPLYVVGKSKKAAADSARVFIATYPGMMRIFQKYDVGYFDLIVADESHRSIYNIYGDIFKYFDALEVGLTATPVEMVSRSTCELFGCDYKLPTANYPLEQAIEEGNLVPYKIVSFTTKFLREGISKNTLSDEQIAQLEEQGIDPNTLDFDAKQIDEAVKNKDTNRVILRNLMEKGLRDADGQLPGKTIVFARNIKHAELLTTLFGEMYPQLGDNFCRVIHSKYERAEELIDDFKASDEGSVRIAVSVDMLDTGIDVPEVVNLVFAKPIKSKVKFWQMIGRGTRLCPDLYGIGKPKTHFLIFDHWQNFEYFELDPEQEDVKQSKSLTQKLFETRLALAETVLKKADLAVFNSVIKLIHADICTLDMNTIAVRDKWQDVEACKDEKRLNQFAPATKTMLFDSIAPLMQWRNIMGQGEAYKFDTEIAIIQTLLYTDPARIDLVRQGIMGKITTLQMHLNEVRAKANAIADIQKDSYWQNLSFAALEQSRQALRSIIHLRDKGLVTPVPELVLDIKEAEADYQVTERAAKIVSIDYQIFRQEVEKTLKPLFATDAVLKKIRAGESVTEDDLAQLNSLVHTHNPNVDLNTLKEFFPESSVSLDKILRTIVGMDKDAIEQAFTQFVQQTHTHMNAKQQRFIGMLKTHLIRYGAITIEQLYDAPFTSIHDMGLDGVFSQQQADVIEQFIKQFNVNLGQKAPRIEKTLNPL</sequence>
<dbReference type="InterPro" id="IPR050742">
    <property type="entry name" value="Helicase_Restrict-Modif_Enz"/>
</dbReference>
<evidence type="ECO:0000256" key="1">
    <source>
        <dbReference type="SAM" id="Coils"/>
    </source>
</evidence>
<keyword evidence="4" id="KW-0547">Nucleotide-binding</keyword>
<gene>
    <name evidence="4" type="ORF">JAO78_007420</name>
</gene>
<reference evidence="4 5" key="1">
    <citation type="submission" date="2021-10" db="EMBL/GenBank/DDBJ databases">
        <title>Alishewanella koreense sp. nov. isolated from seawater of southwestern coast in South Korea and the proposal for the reclassification of Rheinheimera perlucida and Rheinheimera tuosuensis as Arsukibacterium perlucida and Arsukibacterium tuosuensis.</title>
        <authorList>
            <person name="Kim K.H."/>
            <person name="Ruan W."/>
            <person name="Kim K.R."/>
            <person name="Baek J.H."/>
            <person name="Jeon C.O."/>
        </authorList>
    </citation>
    <scope>NUCLEOTIDE SEQUENCE [LARGE SCALE GENOMIC DNA]</scope>
    <source>
        <strain evidence="4 5">16-MA</strain>
    </source>
</reference>
<dbReference type="PROSITE" id="PS51192">
    <property type="entry name" value="HELICASE_ATP_BIND_1"/>
    <property type="match status" value="1"/>
</dbReference>
<dbReference type="InterPro" id="IPR025285">
    <property type="entry name" value="DUF4145"/>
</dbReference>
<dbReference type="InterPro" id="IPR014001">
    <property type="entry name" value="Helicase_ATP-bd"/>
</dbReference>
<feature type="domain" description="Helicase ATP-binding" evidence="2">
    <location>
        <begin position="377"/>
        <end position="511"/>
    </location>
</feature>
<dbReference type="Pfam" id="PF13643">
    <property type="entry name" value="DUF4145"/>
    <property type="match status" value="1"/>
</dbReference>
<dbReference type="PANTHER" id="PTHR47396:SF1">
    <property type="entry name" value="ATP-DEPENDENT HELICASE IRC3-RELATED"/>
    <property type="match status" value="1"/>
</dbReference>
<name>A0ABS8C2W0_9ALTE</name>
<dbReference type="PROSITE" id="PS51194">
    <property type="entry name" value="HELICASE_CTER"/>
    <property type="match status" value="1"/>
</dbReference>
<protein>
    <submittedName>
        <fullName evidence="4">DEAD/DEAH box helicase family protein</fullName>
    </submittedName>
</protein>
<dbReference type="InterPro" id="IPR001650">
    <property type="entry name" value="Helicase_C-like"/>
</dbReference>
<proteinExistence type="predicted"/>
<dbReference type="SMART" id="SM00487">
    <property type="entry name" value="DEXDc"/>
    <property type="match status" value="1"/>
</dbReference>
<dbReference type="InterPro" id="IPR027417">
    <property type="entry name" value="P-loop_NTPase"/>
</dbReference>
<dbReference type="GO" id="GO:0004386">
    <property type="term" value="F:helicase activity"/>
    <property type="evidence" value="ECO:0007669"/>
    <property type="project" value="UniProtKB-KW"/>
</dbReference>
<dbReference type="Pfam" id="PF04313">
    <property type="entry name" value="HSDR_N"/>
    <property type="match status" value="1"/>
</dbReference>
<keyword evidence="4" id="KW-0067">ATP-binding</keyword>
<dbReference type="RefSeq" id="WP_226750742.1">
    <property type="nucleotide sequence ID" value="NZ_JAEINI020000004.1"/>
</dbReference>
<keyword evidence="5" id="KW-1185">Reference proteome</keyword>
<dbReference type="EMBL" id="JAEINI020000004">
    <property type="protein sequence ID" value="MCB5226645.1"/>
    <property type="molecule type" value="Genomic_DNA"/>
</dbReference>
<dbReference type="CDD" id="cd18032">
    <property type="entry name" value="DEXHc_RE_I_III_res"/>
    <property type="match status" value="1"/>
</dbReference>
<dbReference type="Gene3D" id="3.90.1570.30">
    <property type="match status" value="1"/>
</dbReference>
<evidence type="ECO:0000313" key="5">
    <source>
        <dbReference type="Proteomes" id="UP000633814"/>
    </source>
</evidence>
<keyword evidence="4" id="KW-0378">Hydrolase</keyword>
<dbReference type="SUPFAM" id="SSF52540">
    <property type="entry name" value="P-loop containing nucleoside triphosphate hydrolases"/>
    <property type="match status" value="1"/>
</dbReference>
<keyword evidence="4" id="KW-0347">Helicase</keyword>
<evidence type="ECO:0000259" key="2">
    <source>
        <dbReference type="PROSITE" id="PS51192"/>
    </source>
</evidence>
<feature type="coiled-coil region" evidence="1">
    <location>
        <begin position="150"/>
        <end position="194"/>
    </location>
</feature>
<evidence type="ECO:0000259" key="3">
    <source>
        <dbReference type="PROSITE" id="PS51194"/>
    </source>
</evidence>